<accession>A0A4Z2END6</accession>
<feature type="chain" id="PRO_5021278739" description="Secreted protein" evidence="2">
    <location>
        <begin position="16"/>
        <end position="70"/>
    </location>
</feature>
<comment type="caution">
    <text evidence="3">The sequence shown here is derived from an EMBL/GenBank/DDBJ whole genome shotgun (WGS) entry which is preliminary data.</text>
</comment>
<proteinExistence type="predicted"/>
<dbReference type="Proteomes" id="UP000314294">
    <property type="component" value="Unassembled WGS sequence"/>
</dbReference>
<sequence>MFVHLKSFFLAATLGEHVPSSCAGLEASYIAEDNDEVPCQRISPVSDTSGVTEGVGPPGDFRPHAIRQIN</sequence>
<evidence type="ECO:0000256" key="1">
    <source>
        <dbReference type="SAM" id="MobiDB-lite"/>
    </source>
</evidence>
<reference evidence="3 4" key="1">
    <citation type="submission" date="2019-03" db="EMBL/GenBank/DDBJ databases">
        <title>First draft genome of Liparis tanakae, snailfish: a comprehensive survey of snailfish specific genes.</title>
        <authorList>
            <person name="Kim W."/>
            <person name="Song I."/>
            <person name="Jeong J.-H."/>
            <person name="Kim D."/>
            <person name="Kim S."/>
            <person name="Ryu S."/>
            <person name="Song J.Y."/>
            <person name="Lee S.K."/>
        </authorList>
    </citation>
    <scope>NUCLEOTIDE SEQUENCE [LARGE SCALE GENOMIC DNA]</scope>
    <source>
        <tissue evidence="3">Muscle</tissue>
    </source>
</reference>
<keyword evidence="4" id="KW-1185">Reference proteome</keyword>
<evidence type="ECO:0000256" key="2">
    <source>
        <dbReference type="SAM" id="SignalP"/>
    </source>
</evidence>
<dbReference type="EMBL" id="SRLO01004519">
    <property type="protein sequence ID" value="TNN30406.1"/>
    <property type="molecule type" value="Genomic_DNA"/>
</dbReference>
<evidence type="ECO:0008006" key="5">
    <source>
        <dbReference type="Google" id="ProtNLM"/>
    </source>
</evidence>
<dbReference type="AlphaFoldDB" id="A0A4Z2END6"/>
<keyword evidence="2" id="KW-0732">Signal</keyword>
<evidence type="ECO:0000313" key="3">
    <source>
        <dbReference type="EMBL" id="TNN30406.1"/>
    </source>
</evidence>
<name>A0A4Z2END6_9TELE</name>
<gene>
    <name evidence="3" type="ORF">EYF80_059442</name>
</gene>
<feature type="signal peptide" evidence="2">
    <location>
        <begin position="1"/>
        <end position="15"/>
    </location>
</feature>
<feature type="region of interest" description="Disordered" evidence="1">
    <location>
        <begin position="42"/>
        <end position="70"/>
    </location>
</feature>
<protein>
    <recommendedName>
        <fullName evidence="5">Secreted protein</fullName>
    </recommendedName>
</protein>
<evidence type="ECO:0000313" key="4">
    <source>
        <dbReference type="Proteomes" id="UP000314294"/>
    </source>
</evidence>
<organism evidence="3 4">
    <name type="scientific">Liparis tanakae</name>
    <name type="common">Tanaka's snailfish</name>
    <dbReference type="NCBI Taxonomy" id="230148"/>
    <lineage>
        <taxon>Eukaryota</taxon>
        <taxon>Metazoa</taxon>
        <taxon>Chordata</taxon>
        <taxon>Craniata</taxon>
        <taxon>Vertebrata</taxon>
        <taxon>Euteleostomi</taxon>
        <taxon>Actinopterygii</taxon>
        <taxon>Neopterygii</taxon>
        <taxon>Teleostei</taxon>
        <taxon>Neoteleostei</taxon>
        <taxon>Acanthomorphata</taxon>
        <taxon>Eupercaria</taxon>
        <taxon>Perciformes</taxon>
        <taxon>Cottioidei</taxon>
        <taxon>Cottales</taxon>
        <taxon>Liparidae</taxon>
        <taxon>Liparis</taxon>
    </lineage>
</organism>